<evidence type="ECO:0000256" key="4">
    <source>
        <dbReference type="ARBA" id="ARBA00022692"/>
    </source>
</evidence>
<feature type="transmembrane region" description="Helical" evidence="10">
    <location>
        <begin position="31"/>
        <end position="51"/>
    </location>
</feature>
<evidence type="ECO:0000256" key="2">
    <source>
        <dbReference type="ARBA" id="ARBA00005441"/>
    </source>
</evidence>
<evidence type="ECO:0000256" key="10">
    <source>
        <dbReference type="SAM" id="Phobius"/>
    </source>
</evidence>
<dbReference type="PANTHER" id="PTHR21290:SF27">
    <property type="entry name" value="PHOSPHATIDYLCHOLINE:CERAMIDE CHOLINEPHOSPHOTRANSFERASE 1"/>
    <property type="match status" value="1"/>
</dbReference>
<feature type="transmembrane region" description="Helical" evidence="10">
    <location>
        <begin position="238"/>
        <end position="257"/>
    </location>
</feature>
<evidence type="ECO:0000256" key="6">
    <source>
        <dbReference type="ARBA" id="ARBA00022989"/>
    </source>
</evidence>
<keyword evidence="5" id="KW-0746">Sphingolipid metabolism</keyword>
<proteinExistence type="inferred from homology"/>
<feature type="transmembrane region" description="Helical" evidence="10">
    <location>
        <begin position="211"/>
        <end position="231"/>
    </location>
</feature>
<dbReference type="GO" id="GO:0006686">
    <property type="term" value="P:sphingomyelin biosynthetic process"/>
    <property type="evidence" value="ECO:0007669"/>
    <property type="project" value="TreeGrafter"/>
</dbReference>
<keyword evidence="4 10" id="KW-0812">Transmembrane</keyword>
<dbReference type="Proteomes" id="UP001140094">
    <property type="component" value="Unassembled WGS sequence"/>
</dbReference>
<dbReference type="CDD" id="cd01610">
    <property type="entry name" value="PAP2_like"/>
    <property type="match status" value="1"/>
</dbReference>
<dbReference type="GO" id="GO:0005886">
    <property type="term" value="C:plasma membrane"/>
    <property type="evidence" value="ECO:0007669"/>
    <property type="project" value="TreeGrafter"/>
</dbReference>
<reference evidence="12" key="1">
    <citation type="submission" date="2022-07" db="EMBL/GenBank/DDBJ databases">
        <title>Phylogenomic reconstructions and comparative analyses of Kickxellomycotina fungi.</title>
        <authorList>
            <person name="Reynolds N.K."/>
            <person name="Stajich J.E."/>
            <person name="Barry K."/>
            <person name="Grigoriev I.V."/>
            <person name="Crous P."/>
            <person name="Smith M.E."/>
        </authorList>
    </citation>
    <scope>NUCLEOTIDE SEQUENCE</scope>
    <source>
        <strain evidence="12">NRRL 1565</strain>
    </source>
</reference>
<evidence type="ECO:0000256" key="8">
    <source>
        <dbReference type="ARBA" id="ARBA00023136"/>
    </source>
</evidence>
<evidence type="ECO:0000256" key="3">
    <source>
        <dbReference type="ARBA" id="ARBA00022679"/>
    </source>
</evidence>
<comment type="caution">
    <text evidence="12">The sequence shown here is derived from an EMBL/GenBank/DDBJ whole genome shotgun (WGS) entry which is preliminary data.</text>
</comment>
<dbReference type="EMBL" id="JANBUO010000001">
    <property type="protein sequence ID" value="KAJ2809528.1"/>
    <property type="molecule type" value="Genomic_DNA"/>
</dbReference>
<comment type="similarity">
    <text evidence="2">Belongs to the sphingomyelin synthase family.</text>
</comment>
<keyword evidence="3" id="KW-0808">Transferase</keyword>
<dbReference type="InterPro" id="IPR025749">
    <property type="entry name" value="Sphingomyelin_synth-like_dom"/>
</dbReference>
<gene>
    <name evidence="12" type="ORF">H4R20_000030</name>
</gene>
<evidence type="ECO:0000256" key="7">
    <source>
        <dbReference type="ARBA" id="ARBA00023098"/>
    </source>
</evidence>
<dbReference type="GO" id="GO:0047493">
    <property type="term" value="F:ceramide cholinephosphotransferase activity"/>
    <property type="evidence" value="ECO:0007669"/>
    <property type="project" value="TreeGrafter"/>
</dbReference>
<feature type="transmembrane region" description="Helical" evidence="10">
    <location>
        <begin position="133"/>
        <end position="153"/>
    </location>
</feature>
<sequence>MAVGEVLARHARQTAALVQSRGFRQELGRTLTAWGVLFVVGVWMVVCQQWSDMRWIRRIEQDRQEAGRDGAGPVTVPWPHSVMLDDQLLEHLPLLERAWISDKLVGSSVIVSIVGCSVLARGWRQRLMLIRRIAWMVAVLYFLRSVTISVTTVPPSIDSCVIAKPQSTWEVIKATPDILAGTIGQCTDKIFSGHTAILTISFLFWRRYATHWAFVAYSAAHVTLGIATVLMARYHYTVDVVIGFLLTYFVHHAYYAALEQAVSYEPGTLPRQSAYADHGGEYLQMHQQDHPLDHPQQMTMADCDEHATAIANSNVYSMSVFAPPLPKGAAEGVDDDSVGWRDRDSALGVDVASGRHTPTAFRDTDNDTERCVVRKRETSAAALSDTAERGDSAMASRYPSSATRVAAPATASPTSIHHEITVAEPQSLSPTAHPSLLAHASRAAPHKVSDDCADYPFTHAARGLPFSADAASPWRQWQVEMLGINRPFGSVLPRIVAWMDGLDIRIGSP</sequence>
<name>A0A9W8HZP8_9FUNG</name>
<dbReference type="GO" id="GO:0033188">
    <property type="term" value="F:sphingomyelin synthase activity"/>
    <property type="evidence" value="ECO:0007669"/>
    <property type="project" value="TreeGrafter"/>
</dbReference>
<accession>A0A9W8HZP8</accession>
<keyword evidence="6 10" id="KW-1133">Transmembrane helix</keyword>
<evidence type="ECO:0000256" key="1">
    <source>
        <dbReference type="ARBA" id="ARBA00004141"/>
    </source>
</evidence>
<dbReference type="OrthoDB" id="422827at2759"/>
<evidence type="ECO:0000256" key="5">
    <source>
        <dbReference type="ARBA" id="ARBA00022919"/>
    </source>
</evidence>
<dbReference type="AlphaFoldDB" id="A0A9W8HZP8"/>
<dbReference type="Pfam" id="PF14360">
    <property type="entry name" value="PAP2_C"/>
    <property type="match status" value="1"/>
</dbReference>
<feature type="region of interest" description="Disordered" evidence="9">
    <location>
        <begin position="381"/>
        <end position="405"/>
    </location>
</feature>
<protein>
    <recommendedName>
        <fullName evidence="11">Sphingomyelin synthase-like domain-containing protein</fullName>
    </recommendedName>
</protein>
<keyword evidence="13" id="KW-1185">Reference proteome</keyword>
<dbReference type="GO" id="GO:0005789">
    <property type="term" value="C:endoplasmic reticulum membrane"/>
    <property type="evidence" value="ECO:0007669"/>
    <property type="project" value="TreeGrafter"/>
</dbReference>
<dbReference type="GO" id="GO:0046513">
    <property type="term" value="P:ceramide biosynthetic process"/>
    <property type="evidence" value="ECO:0007669"/>
    <property type="project" value="TreeGrafter"/>
</dbReference>
<evidence type="ECO:0000313" key="13">
    <source>
        <dbReference type="Proteomes" id="UP001140094"/>
    </source>
</evidence>
<comment type="subcellular location">
    <subcellularLocation>
        <location evidence="1">Membrane</location>
        <topology evidence="1">Multi-pass membrane protein</topology>
    </subcellularLocation>
</comment>
<dbReference type="PANTHER" id="PTHR21290">
    <property type="entry name" value="SPHINGOMYELIN SYNTHETASE"/>
    <property type="match status" value="1"/>
</dbReference>
<keyword evidence="8 10" id="KW-0472">Membrane</keyword>
<evidence type="ECO:0000259" key="11">
    <source>
        <dbReference type="Pfam" id="PF14360"/>
    </source>
</evidence>
<organism evidence="12 13">
    <name type="scientific">Coemansia guatemalensis</name>
    <dbReference type="NCBI Taxonomy" id="2761395"/>
    <lineage>
        <taxon>Eukaryota</taxon>
        <taxon>Fungi</taxon>
        <taxon>Fungi incertae sedis</taxon>
        <taxon>Zoopagomycota</taxon>
        <taxon>Kickxellomycotina</taxon>
        <taxon>Kickxellomycetes</taxon>
        <taxon>Kickxellales</taxon>
        <taxon>Kickxellaceae</taxon>
        <taxon>Coemansia</taxon>
    </lineage>
</organism>
<dbReference type="GO" id="GO:0000139">
    <property type="term" value="C:Golgi membrane"/>
    <property type="evidence" value="ECO:0007669"/>
    <property type="project" value="TreeGrafter"/>
</dbReference>
<feature type="domain" description="Sphingomyelin synthase-like" evidence="11">
    <location>
        <begin position="185"/>
        <end position="255"/>
    </location>
</feature>
<keyword evidence="7" id="KW-0443">Lipid metabolism</keyword>
<dbReference type="InterPro" id="IPR045221">
    <property type="entry name" value="Sphingomyelin_synth-like"/>
</dbReference>
<evidence type="ECO:0000256" key="9">
    <source>
        <dbReference type="SAM" id="MobiDB-lite"/>
    </source>
</evidence>
<evidence type="ECO:0000313" key="12">
    <source>
        <dbReference type="EMBL" id="KAJ2809528.1"/>
    </source>
</evidence>